<evidence type="ECO:0000259" key="15">
    <source>
        <dbReference type="SMART" id="SM01286"/>
    </source>
</evidence>
<evidence type="ECO:0000259" key="14">
    <source>
        <dbReference type="SMART" id="SM01285"/>
    </source>
</evidence>
<dbReference type="InterPro" id="IPR013719">
    <property type="entry name" value="RTT106/SPT16-like_middle_dom"/>
</dbReference>
<name>A0A3N4IDR5_ASCIM</name>
<dbReference type="InterPro" id="IPR029149">
    <property type="entry name" value="Creatin/AminoP/Spt16_N"/>
</dbReference>
<dbReference type="GO" id="GO:0006368">
    <property type="term" value="P:transcription elongation by RNA polymerase II"/>
    <property type="evidence" value="ECO:0007669"/>
    <property type="project" value="TreeGrafter"/>
</dbReference>
<evidence type="ECO:0000256" key="3">
    <source>
        <dbReference type="ARBA" id="ARBA00022705"/>
    </source>
</evidence>
<dbReference type="InterPro" id="IPR000994">
    <property type="entry name" value="Pept_M24"/>
</dbReference>
<feature type="domain" description="FACT complex subunit SPT16 N-terminal lobe" evidence="14">
    <location>
        <begin position="8"/>
        <end position="166"/>
    </location>
</feature>
<keyword evidence="5 11" id="KW-0805">Transcription regulation</keyword>
<dbReference type="AlphaFoldDB" id="A0A3N4IDR5"/>
<dbReference type="EMBL" id="ML119668">
    <property type="protein sequence ID" value="RPA82838.1"/>
    <property type="molecule type" value="Genomic_DNA"/>
</dbReference>
<evidence type="ECO:0000256" key="9">
    <source>
        <dbReference type="ARBA" id="ARBA00023242"/>
    </source>
</evidence>
<keyword evidence="8 11" id="KW-0234">DNA repair</keyword>
<dbReference type="Proteomes" id="UP000275078">
    <property type="component" value="Unassembled WGS sequence"/>
</dbReference>
<evidence type="ECO:0000256" key="4">
    <source>
        <dbReference type="ARBA" id="ARBA00022763"/>
    </source>
</evidence>
<evidence type="ECO:0000256" key="2">
    <source>
        <dbReference type="ARBA" id="ARBA00022454"/>
    </source>
</evidence>
<feature type="coiled-coil region" evidence="12">
    <location>
        <begin position="616"/>
        <end position="643"/>
    </location>
</feature>
<dbReference type="Pfam" id="PF00557">
    <property type="entry name" value="Peptidase_M24"/>
    <property type="match status" value="1"/>
</dbReference>
<keyword evidence="2 11" id="KW-0158">Chromosome</keyword>
<dbReference type="FunFam" id="2.30.29.210:FF:000001">
    <property type="entry name" value="FACT complex subunit spt16"/>
    <property type="match status" value="1"/>
</dbReference>
<sequence>MAEAEVKIDKTLFEQHLGRITTALKSKKDDTFGGANSLLCVLGRQVDDQAPAKTATLHLWLLGYEFPATLILITSEKVYVLSTPKKLSYLEPLKKDFPQLELLAKGKDEAESTKNAQTIVDAIKASGSKVGIFAKDDPQGPFVAFWKKLYDPKALGVEEVDASPGFTSILAVKDDQEIQTLRGAAKVAAGVMKDYFIDEVAAIVDEGKKITHAKLCDKVQAKLFDTKFLKSKTFAKLGPDFDTAQIDWSRGPVVQSGGVYDLRYNAEADERNLHGGIILSVMGVKYKFYCAEVGRTFLIDPNKQQEKYYNFLVDLSWKIMAEIKDGVACNTVYNKALTMVKTKYPELVDHFVKSVGYGIGMEGKDSSLNLSAKNTKIIRAGMTLCVSVGFQNLENPKAQDKLSKTYSLQLIDTVRVTGGDVNVLTGSCSKDNEHVAFYFKDEPEEKVKEKKPAPKQATNTAILKTKLRGERKEVDEGSEQRRKEHQKALHEAKQQEGLERYAKEGESGGGDKKKAIKRFESYKRDAQLPASVKDLKIVVDVRNQTIILPIFGRPVPFHIATVKNVSKSDEDEFTYLRINLLSPGQGVGRKDDLPFEDVTAHFVRSLSYRSTDNERMADICKQIQDMKKNAVKIEQERKELEDVVTQDNLVEVKNRRPQKLGDVFVRPGLDGKRVPGEIEIHQNGLRYQSPMRMDHRVDILFSNVKHLFFQPCANELIVLIHVHLKDPIMVGKKKSKDVQFYREATDIQFDETGNRKRKYKYGDEEEFEAEQEERRRRALLDKEFKAFAEKIAEAAKKETGVGVDIPFRELGFNGVPFRASVLCCPTTDALVQLTDPPFLVITVDEIEIAHLERVQFGLKNFDLVFVYKDFTRPVTHINTIPMESLDGVKEWLDSSNIPFSEGPLNLNWPTIMKTVIADPHEFFTNGGWSFLALDSDAEDDEEEEEESEFEASGSEGYSDGSDSEDSEFDDDDDASDDEGSGSDDDSESGADWDELEEKAKKADRGSTLDDAEKGRKRKR</sequence>
<dbReference type="SMART" id="SM01287">
    <property type="entry name" value="Rtt106"/>
    <property type="match status" value="1"/>
</dbReference>
<feature type="compositionally biased region" description="Basic and acidic residues" evidence="13">
    <location>
        <begin position="467"/>
        <end position="512"/>
    </location>
</feature>
<keyword evidence="18" id="KW-1185">Reference proteome</keyword>
<comment type="subcellular location">
    <subcellularLocation>
        <location evidence="11">Nucleus</location>
    </subcellularLocation>
    <subcellularLocation>
        <location evidence="11">Chromosome</location>
    </subcellularLocation>
</comment>
<evidence type="ECO:0000313" key="18">
    <source>
        <dbReference type="Proteomes" id="UP000275078"/>
    </source>
</evidence>
<dbReference type="Pfam" id="PF21091">
    <property type="entry name" value="SPT16_C"/>
    <property type="match status" value="1"/>
</dbReference>
<evidence type="ECO:0000256" key="11">
    <source>
        <dbReference type="RuleBase" id="RU367052"/>
    </source>
</evidence>
<feature type="region of interest" description="Disordered" evidence="13">
    <location>
        <begin position="935"/>
        <end position="1019"/>
    </location>
</feature>
<dbReference type="Gene3D" id="2.30.29.210">
    <property type="entry name" value="FACT complex subunit Spt16p/Cdc68p"/>
    <property type="match status" value="1"/>
</dbReference>
<dbReference type="Pfam" id="PF24824">
    <property type="entry name" value="PH_SPT16"/>
    <property type="match status" value="1"/>
</dbReference>
<dbReference type="SMART" id="SM01286">
    <property type="entry name" value="SPT16"/>
    <property type="match status" value="1"/>
</dbReference>
<dbReference type="STRING" id="1160509.A0A3N4IDR5"/>
<dbReference type="InterPro" id="IPR048969">
    <property type="entry name" value="FACT_SPT16_C"/>
</dbReference>
<feature type="compositionally biased region" description="Acidic residues" evidence="13">
    <location>
        <begin position="961"/>
        <end position="996"/>
    </location>
</feature>
<evidence type="ECO:0000313" key="17">
    <source>
        <dbReference type="EMBL" id="RPA82838.1"/>
    </source>
</evidence>
<evidence type="ECO:0000256" key="1">
    <source>
        <dbReference type="ARBA" id="ARBA00010779"/>
    </source>
</evidence>
<dbReference type="Pfam" id="PF08644">
    <property type="entry name" value="SPT16"/>
    <property type="match status" value="1"/>
</dbReference>
<dbReference type="GO" id="GO:0010468">
    <property type="term" value="P:regulation of gene expression"/>
    <property type="evidence" value="ECO:0007669"/>
    <property type="project" value="UniProtKB-ARBA"/>
</dbReference>
<feature type="compositionally biased region" description="Basic and acidic residues" evidence="13">
    <location>
        <begin position="443"/>
        <end position="452"/>
    </location>
</feature>
<feature type="region of interest" description="Disordered" evidence="13">
    <location>
        <begin position="443"/>
        <end position="512"/>
    </location>
</feature>
<evidence type="ECO:0000256" key="5">
    <source>
        <dbReference type="ARBA" id="ARBA00023015"/>
    </source>
</evidence>
<feature type="domain" description="Histone chaperone RTT106/FACT complex subunit SPT16-like middle" evidence="16">
    <location>
        <begin position="812"/>
        <end position="902"/>
    </location>
</feature>
<evidence type="ECO:0000256" key="12">
    <source>
        <dbReference type="SAM" id="Coils"/>
    </source>
</evidence>
<dbReference type="GO" id="GO:0031491">
    <property type="term" value="F:nucleosome binding"/>
    <property type="evidence" value="ECO:0007669"/>
    <property type="project" value="TreeGrafter"/>
</dbReference>
<feature type="domain" description="FACT complex subunit SPT16 middle" evidence="15">
    <location>
        <begin position="537"/>
        <end position="687"/>
    </location>
</feature>
<evidence type="ECO:0000259" key="16">
    <source>
        <dbReference type="SMART" id="SM01287"/>
    </source>
</evidence>
<dbReference type="Gene3D" id="3.40.350.10">
    <property type="entry name" value="Creatinase/prolidase N-terminal domain"/>
    <property type="match status" value="1"/>
</dbReference>
<evidence type="ECO:0000256" key="13">
    <source>
        <dbReference type="SAM" id="MobiDB-lite"/>
    </source>
</evidence>
<dbReference type="InterPro" id="IPR013953">
    <property type="entry name" value="FACT_SPT16_M"/>
</dbReference>
<dbReference type="Pfam" id="PF14826">
    <property type="entry name" value="FACT-Spt16_Nlob"/>
    <property type="match status" value="1"/>
</dbReference>
<dbReference type="InterPro" id="IPR011993">
    <property type="entry name" value="PH-like_dom_sf"/>
</dbReference>
<reference evidence="17 18" key="1">
    <citation type="journal article" date="2018" name="Nat. Ecol. Evol.">
        <title>Pezizomycetes genomes reveal the molecular basis of ectomycorrhizal truffle lifestyle.</title>
        <authorList>
            <person name="Murat C."/>
            <person name="Payen T."/>
            <person name="Noel B."/>
            <person name="Kuo A."/>
            <person name="Morin E."/>
            <person name="Chen J."/>
            <person name="Kohler A."/>
            <person name="Krizsan K."/>
            <person name="Balestrini R."/>
            <person name="Da Silva C."/>
            <person name="Montanini B."/>
            <person name="Hainaut M."/>
            <person name="Levati E."/>
            <person name="Barry K.W."/>
            <person name="Belfiori B."/>
            <person name="Cichocki N."/>
            <person name="Clum A."/>
            <person name="Dockter R.B."/>
            <person name="Fauchery L."/>
            <person name="Guy J."/>
            <person name="Iotti M."/>
            <person name="Le Tacon F."/>
            <person name="Lindquist E.A."/>
            <person name="Lipzen A."/>
            <person name="Malagnac F."/>
            <person name="Mello A."/>
            <person name="Molinier V."/>
            <person name="Miyauchi S."/>
            <person name="Poulain J."/>
            <person name="Riccioni C."/>
            <person name="Rubini A."/>
            <person name="Sitrit Y."/>
            <person name="Splivallo R."/>
            <person name="Traeger S."/>
            <person name="Wang M."/>
            <person name="Zifcakova L."/>
            <person name="Wipf D."/>
            <person name="Zambonelli A."/>
            <person name="Paolocci F."/>
            <person name="Nowrousian M."/>
            <person name="Ottonello S."/>
            <person name="Baldrian P."/>
            <person name="Spatafora J.W."/>
            <person name="Henrissat B."/>
            <person name="Nagy L.G."/>
            <person name="Aury J.M."/>
            <person name="Wincker P."/>
            <person name="Grigoriev I.V."/>
            <person name="Bonfante P."/>
            <person name="Martin F.M."/>
        </authorList>
    </citation>
    <scope>NUCLEOTIDE SEQUENCE [LARGE SCALE GENOMIC DNA]</scope>
    <source>
        <strain evidence="17 18">RN42</strain>
    </source>
</reference>
<feature type="compositionally biased region" description="Low complexity" evidence="13">
    <location>
        <begin position="950"/>
        <end position="960"/>
    </location>
</feature>
<feature type="compositionally biased region" description="Acidic residues" evidence="13">
    <location>
        <begin position="935"/>
        <end position="949"/>
    </location>
</feature>
<comment type="similarity">
    <text evidence="1 11">Belongs to the peptidase M24 family. SPT16 subfamily.</text>
</comment>
<dbReference type="SUPFAM" id="SSF55920">
    <property type="entry name" value="Creatinase/aminopeptidase"/>
    <property type="match status" value="1"/>
</dbReference>
<keyword evidence="9 11" id="KW-0539">Nucleus</keyword>
<dbReference type="FunFam" id="3.90.230.10:FF:000005">
    <property type="entry name" value="FACT complex subunit spt16"/>
    <property type="match status" value="1"/>
</dbReference>
<dbReference type="InterPro" id="IPR029148">
    <property type="entry name" value="FACT-SPT16_Nlobe"/>
</dbReference>
<dbReference type="InterPro" id="IPR040258">
    <property type="entry name" value="Spt16"/>
</dbReference>
<evidence type="ECO:0000256" key="6">
    <source>
        <dbReference type="ARBA" id="ARBA00023054"/>
    </source>
</evidence>
<evidence type="ECO:0000256" key="7">
    <source>
        <dbReference type="ARBA" id="ARBA00023163"/>
    </source>
</evidence>
<keyword evidence="7 11" id="KW-0804">Transcription</keyword>
<dbReference type="SMART" id="SM01285">
    <property type="entry name" value="FACT-Spt16_Nlob"/>
    <property type="match status" value="1"/>
</dbReference>
<dbReference type="OrthoDB" id="10251642at2759"/>
<keyword evidence="3 11" id="KW-0235">DNA replication</keyword>
<gene>
    <name evidence="17" type="ORF">BJ508DRAFT_413773</name>
</gene>
<comment type="subunit">
    <text evidence="11">Component of the FACT complex.</text>
</comment>
<keyword evidence="4 11" id="KW-0227">DNA damage</keyword>
<comment type="function">
    <text evidence="10 11">Component of the FACT complex, a general chromatin factor that acts to reorganize nucleosomes. The FACT complex is involved in multiple processes that require DNA as a template such as mRNA elongation, DNA replication and DNA repair. During transcription elongation the FACT complex acts as a histone chaperone that both destabilizes and restores nucleosomal structure. It facilitates the passage of RNA polymerase II and transcription by promoting the dissociation of one histone H2A-H2B dimer from the nucleosome, then subsequently promotes the reestablishment of the nucleosome following the passage of RNA polymerase II.</text>
</comment>
<dbReference type="PANTHER" id="PTHR13980:SF15">
    <property type="entry name" value="FACT COMPLEX SUBUNIT SPT16"/>
    <property type="match status" value="1"/>
</dbReference>
<accession>A0A3N4IDR5</accession>
<protein>
    <recommendedName>
        <fullName evidence="11">FACT complex subunit</fullName>
    </recommendedName>
</protein>
<dbReference type="GO" id="GO:0035101">
    <property type="term" value="C:FACT complex"/>
    <property type="evidence" value="ECO:0007669"/>
    <property type="project" value="UniProtKB-UniRule"/>
</dbReference>
<dbReference type="FunFam" id="2.30.29.150:FF:000002">
    <property type="entry name" value="FACT complex subunit SPT16"/>
    <property type="match status" value="1"/>
</dbReference>
<dbReference type="Gene3D" id="3.90.230.10">
    <property type="entry name" value="Creatinase/methionine aminopeptidase superfamily"/>
    <property type="match status" value="1"/>
</dbReference>
<organism evidence="17 18">
    <name type="scientific">Ascobolus immersus RN42</name>
    <dbReference type="NCBI Taxonomy" id="1160509"/>
    <lineage>
        <taxon>Eukaryota</taxon>
        <taxon>Fungi</taxon>
        <taxon>Dikarya</taxon>
        <taxon>Ascomycota</taxon>
        <taxon>Pezizomycotina</taxon>
        <taxon>Pezizomycetes</taxon>
        <taxon>Pezizales</taxon>
        <taxon>Ascobolaceae</taxon>
        <taxon>Ascobolus</taxon>
    </lineage>
</organism>
<evidence type="ECO:0000256" key="10">
    <source>
        <dbReference type="ARBA" id="ARBA00025370"/>
    </source>
</evidence>
<dbReference type="PANTHER" id="PTHR13980">
    <property type="entry name" value="CDC68 RELATED"/>
    <property type="match status" value="1"/>
</dbReference>
<dbReference type="GO" id="GO:0006260">
    <property type="term" value="P:DNA replication"/>
    <property type="evidence" value="ECO:0007669"/>
    <property type="project" value="UniProtKB-KW"/>
</dbReference>
<dbReference type="InterPro" id="IPR036005">
    <property type="entry name" value="Creatinase/aminopeptidase-like"/>
</dbReference>
<dbReference type="Gene3D" id="2.30.29.150">
    <property type="match status" value="1"/>
</dbReference>
<feature type="compositionally biased region" description="Basic and acidic residues" evidence="13">
    <location>
        <begin position="997"/>
        <end position="1013"/>
    </location>
</feature>
<keyword evidence="6 12" id="KW-0175">Coiled coil</keyword>
<dbReference type="Gene3D" id="2.30.29.30">
    <property type="entry name" value="Pleckstrin-homology domain (PH domain)/Phosphotyrosine-binding domain (PTB)"/>
    <property type="match status" value="1"/>
</dbReference>
<dbReference type="GO" id="GO:0006281">
    <property type="term" value="P:DNA repair"/>
    <property type="evidence" value="ECO:0007669"/>
    <property type="project" value="UniProtKB-UniRule"/>
</dbReference>
<evidence type="ECO:0000256" key="8">
    <source>
        <dbReference type="ARBA" id="ARBA00023204"/>
    </source>
</evidence>
<dbReference type="InterPro" id="IPR056595">
    <property type="entry name" value="Fact-SPT16_PH"/>
</dbReference>
<proteinExistence type="inferred from homology"/>
<dbReference type="Pfam" id="PF08512">
    <property type="entry name" value="Rttp106-like_middle"/>
    <property type="match status" value="1"/>
</dbReference>
<dbReference type="FunFam" id="2.30.29.30:FF:000017">
    <property type="entry name" value="FACT complex subunit SPT16"/>
    <property type="match status" value="1"/>
</dbReference>